<evidence type="ECO:0000313" key="5">
    <source>
        <dbReference type="EMBL" id="MBE9189765.1"/>
    </source>
</evidence>
<reference evidence="5 6" key="1">
    <citation type="submission" date="2020-10" db="EMBL/GenBank/DDBJ databases">
        <authorList>
            <person name="Castelo-Branco R."/>
            <person name="Eusebio N."/>
            <person name="Adriana R."/>
            <person name="Vieira A."/>
            <person name="Brugerolle De Fraissinette N."/>
            <person name="Rezende De Castro R."/>
            <person name="Schneider M.P."/>
            <person name="Vasconcelos V."/>
            <person name="Leao P.N."/>
        </authorList>
    </citation>
    <scope>NUCLEOTIDE SEQUENCE [LARGE SCALE GENOMIC DNA]</scope>
    <source>
        <strain evidence="5 6">LEGE 06123</strain>
    </source>
</reference>
<evidence type="ECO:0000259" key="4">
    <source>
        <dbReference type="Pfam" id="PF11897"/>
    </source>
</evidence>
<evidence type="ECO:0000313" key="6">
    <source>
        <dbReference type="Proteomes" id="UP000651156"/>
    </source>
</evidence>
<evidence type="ECO:0000256" key="2">
    <source>
        <dbReference type="ARBA" id="ARBA00006047"/>
    </source>
</evidence>
<dbReference type="InterPro" id="IPR011834">
    <property type="entry name" value="Agluc_phsphrylas"/>
</dbReference>
<keyword evidence="6" id="KW-1185">Reference proteome</keyword>
<dbReference type="EMBL" id="JADEWN010000008">
    <property type="protein sequence ID" value="MBE9189765.1"/>
    <property type="molecule type" value="Genomic_DNA"/>
</dbReference>
<dbReference type="InterPro" id="IPR052182">
    <property type="entry name" value="Glycogen/Maltodextrin_Phosph"/>
</dbReference>
<dbReference type="NCBIfam" id="TIGR02094">
    <property type="entry name" value="more_P_ylases"/>
    <property type="match status" value="1"/>
</dbReference>
<protein>
    <submittedName>
        <fullName evidence="5">Alpha-glucan family phosphorylase</fullName>
    </submittedName>
</protein>
<name>A0ABR9UNA7_9CHRO</name>
<dbReference type="RefSeq" id="WP_193930990.1">
    <property type="nucleotide sequence ID" value="NZ_CAWPMZ010000139.1"/>
</dbReference>
<dbReference type="InterPro" id="IPR000811">
    <property type="entry name" value="Glyco_trans_35"/>
</dbReference>
<organism evidence="5 6">
    <name type="scientific">Gloeocapsopsis crepidinum LEGE 06123</name>
    <dbReference type="NCBI Taxonomy" id="588587"/>
    <lineage>
        <taxon>Bacteria</taxon>
        <taxon>Bacillati</taxon>
        <taxon>Cyanobacteriota</taxon>
        <taxon>Cyanophyceae</taxon>
        <taxon>Oscillatoriophycideae</taxon>
        <taxon>Chroococcales</taxon>
        <taxon>Chroococcaceae</taxon>
        <taxon>Gloeocapsopsis</taxon>
    </lineage>
</organism>
<comment type="caution">
    <text evidence="5">The sequence shown here is derived from an EMBL/GenBank/DDBJ whole genome shotgun (WGS) entry which is preliminary data.</text>
</comment>
<dbReference type="PANTHER" id="PTHR42655:SF1">
    <property type="entry name" value="GLYCOGEN PHOSPHORYLASE"/>
    <property type="match status" value="1"/>
</dbReference>
<dbReference type="Pfam" id="PF11897">
    <property type="entry name" value="DUF3417"/>
    <property type="match status" value="1"/>
</dbReference>
<dbReference type="PANTHER" id="PTHR42655">
    <property type="entry name" value="GLYCOGEN PHOSPHORYLASE"/>
    <property type="match status" value="1"/>
</dbReference>
<comment type="similarity">
    <text evidence="2">Belongs to the glycogen phosphorylase family.</text>
</comment>
<gene>
    <name evidence="5" type="primary">glgP</name>
    <name evidence="5" type="ORF">IQ230_05165</name>
</gene>
<sequence>MQSQTAFTHIQILQDKIPYPLQGLAKLAVNYWWNWSSEQLSIFRNIDFEKWEECQQNPVKLLENVSSERLAQLAAEPEYCQQVLNLVTQLEQYLVTKNTWVDKNFPQDQLQKTIAYFSIEYGIARSLPTYSGGLGILAADHLKSASDLGVPIVGVGLLYRQGYFKQQLDSTGWQQEIYLDYQFEELPIELCRDTQGEVLTVTLQIRDRQVKAQIWQVQIGRIHLYLLDTYREDNEQIDRWITGQLYGSGQDTRLAQEYLLGIGGVRALQRLGIEPQLYHLNEGHAAFATLEIARQLMESTATFDEVRPMVRDRCVFTTHTPVPAGHDIFSRDQIAPYFTHYWQQLGLSKEAFLDLGNRHPGKDSWEPFNMTALALKMSRSANGVSQLNGKVCRQMWSCLYPNIPVEDVPIGQITNGVHHRTWTAPLIANLYKHYLHPDWADRVTDTQIWAKVEEIPDDELWGRHQRLQAALIAYTRLQVKEARERRGESSEAIAAAEQLLDPNILTIGFARRFSSYKRGDLITYDPDRARAIFSNFEQPVQMIVAGKAHPADEESKRIVQRLIEWSHHADIRNRLVFIEDYDMHIAQKLVQGVDVWLNTPRRPHEASGTSGQKVAFNGGINCSILDGWWCEAYQEGVNGWAIGDGADTDDTESQDRADAESLYELLETEIIPCYYDRDSAGIPHRWVQMMKASIRTIAPYFNTDRMVADYVNQMYLPKHEVSKRAKVGMH</sequence>
<comment type="catalytic activity">
    <reaction evidence="1">
        <text>[(1-&gt;4)-alpha-D-glucosyl](n) + phosphate = [(1-&gt;4)-alpha-D-glucosyl](n-1) + alpha-D-glucose 1-phosphate</text>
        <dbReference type="Rhea" id="RHEA:41732"/>
        <dbReference type="Rhea" id="RHEA-COMP:9584"/>
        <dbReference type="Rhea" id="RHEA-COMP:9586"/>
        <dbReference type="ChEBI" id="CHEBI:15444"/>
        <dbReference type="ChEBI" id="CHEBI:43474"/>
        <dbReference type="ChEBI" id="CHEBI:58601"/>
        <dbReference type="EC" id="2.4.1.1"/>
    </reaction>
</comment>
<dbReference type="SUPFAM" id="SSF53756">
    <property type="entry name" value="UDP-Glycosyltransferase/glycogen phosphorylase"/>
    <property type="match status" value="1"/>
</dbReference>
<dbReference type="Proteomes" id="UP000651156">
    <property type="component" value="Unassembled WGS sequence"/>
</dbReference>
<dbReference type="InterPro" id="IPR024517">
    <property type="entry name" value="Glycogen_phosphorylase_DUF3417"/>
</dbReference>
<evidence type="ECO:0000256" key="3">
    <source>
        <dbReference type="ARBA" id="ARBA00022533"/>
    </source>
</evidence>
<dbReference type="Pfam" id="PF00343">
    <property type="entry name" value="Phosphorylase"/>
    <property type="match status" value="2"/>
</dbReference>
<accession>A0ABR9UNA7</accession>
<dbReference type="PIRSF" id="PIRSF000460">
    <property type="entry name" value="Pprylas_GlgP"/>
    <property type="match status" value="1"/>
</dbReference>
<dbReference type="Gene3D" id="3.40.50.2000">
    <property type="entry name" value="Glycogen Phosphorylase B"/>
    <property type="match status" value="3"/>
</dbReference>
<keyword evidence="3" id="KW-0021">Allosteric enzyme</keyword>
<feature type="domain" description="DUF3417" evidence="4">
    <location>
        <begin position="17"/>
        <end position="127"/>
    </location>
</feature>
<evidence type="ECO:0000256" key="1">
    <source>
        <dbReference type="ARBA" id="ARBA00001275"/>
    </source>
</evidence>
<proteinExistence type="inferred from homology"/>